<feature type="chain" id="PRO_5009131080" description="Right handed beta helix domain-containing protein" evidence="2">
    <location>
        <begin position="28"/>
        <end position="892"/>
    </location>
</feature>
<feature type="signal peptide" evidence="2">
    <location>
        <begin position="1"/>
        <end position="27"/>
    </location>
</feature>
<dbReference type="InterPro" id="IPR012334">
    <property type="entry name" value="Pectin_lyas_fold"/>
</dbReference>
<organism evidence="4 5">
    <name type="scientific">Paenibacillus nuruki</name>
    <dbReference type="NCBI Taxonomy" id="1886670"/>
    <lineage>
        <taxon>Bacteria</taxon>
        <taxon>Bacillati</taxon>
        <taxon>Bacillota</taxon>
        <taxon>Bacilli</taxon>
        <taxon>Bacillales</taxon>
        <taxon>Paenibacillaceae</taxon>
        <taxon>Paenibacillus</taxon>
    </lineage>
</organism>
<comment type="caution">
    <text evidence="4">The sequence shown here is derived from an EMBL/GenBank/DDBJ whole genome shotgun (WGS) entry which is preliminary data.</text>
</comment>
<dbReference type="SMART" id="SM00710">
    <property type="entry name" value="PbH1"/>
    <property type="match status" value="8"/>
</dbReference>
<accession>A0A1E3KXB8</accession>
<feature type="region of interest" description="Disordered" evidence="1">
    <location>
        <begin position="327"/>
        <end position="408"/>
    </location>
</feature>
<protein>
    <recommendedName>
        <fullName evidence="3">Right handed beta helix domain-containing protein</fullName>
    </recommendedName>
</protein>
<gene>
    <name evidence="4" type="ORF">PTI45_04583</name>
</gene>
<feature type="domain" description="Right handed beta helix" evidence="3">
    <location>
        <begin position="509"/>
        <end position="608"/>
    </location>
</feature>
<dbReference type="STRING" id="1886670.PTI45_04583"/>
<feature type="compositionally biased region" description="Low complexity" evidence="1">
    <location>
        <begin position="334"/>
        <end position="350"/>
    </location>
</feature>
<feature type="compositionally biased region" description="Polar residues" evidence="1">
    <location>
        <begin position="358"/>
        <end position="408"/>
    </location>
</feature>
<dbReference type="Pfam" id="PF13229">
    <property type="entry name" value="Beta_helix"/>
    <property type="match status" value="2"/>
</dbReference>
<evidence type="ECO:0000256" key="2">
    <source>
        <dbReference type="SAM" id="SignalP"/>
    </source>
</evidence>
<dbReference type="InterPro" id="IPR039448">
    <property type="entry name" value="Beta_helix"/>
</dbReference>
<dbReference type="AlphaFoldDB" id="A0A1E3KXB8"/>
<dbReference type="PANTHER" id="PTHR36453">
    <property type="entry name" value="SECRETED PROTEIN-RELATED"/>
    <property type="match status" value="1"/>
</dbReference>
<feature type="domain" description="Right handed beta helix" evidence="3">
    <location>
        <begin position="615"/>
        <end position="730"/>
    </location>
</feature>
<sequence length="892" mass="96951">MKKFQKMISLAAILALSSGIAVPYASADKVGNQEVINLDSGAVTKTGWNLYVDTAGSDTDGNGTKEKPYATLERARDAIRSLKGALPDYGVTVWVKGGEYEFSNLEFTDADSGTPDKPIVYRTYAGEQVTLTNGIRINASDWKPLSAAAKARVHPDVDANALYQLDVKSLGLKHIRHFEGGTSFTEKWGIIDLISNGIRQPISQWPNITESVDGHRKGWTTANGSADAKSFYYGEGGIPENGDTTDTLDLDGSNRAARWQKSLSEGHALYLKGFWRTVWSPLTSSVQSVDTKHNVITLKDIPDGGMGSKWSATVSDYASATSATANTYGDDAKSASVAPSTSATSAPAADDALHDTDSTPQSYKLFNEQGESGSVSLKENVTDDSQLTTEATDSENSLSLPSGVTEHTGTDATVTEHTADSESANVSSSVKNDVYKTATASTYFAPSSYSSKIKAPYRIGSGSEEWKLINYLDEIDVPGEWSLDFKDGQIYYYPKGNLKSQTIIIADQENPVVSINGASNLEMLGFTVEGGMGNGIELKNTDHITIAGNTLRNLGNGGILDVDGTNNLFQSNDIYETGGFGISINDAGDRKKLTAANSRVTNNHIHNVGDLTHLEAILVRNSVGVKFDHNLLHDVPKDAVRYVYSNNLTFEYNEVHNTSLIEGDTGAFYTAQDWASYGNVLQYNFVHHNKRSNGFYSDGADSGDNYRYNIVQGSTKGILLNGHDNIANNNLVVDSNMIQVDQRGDSNSHGVNSIYADQLREMNPTSGVWKEYGATLQKTYGYDHPLWSSILDPNWHPEYPNGTKMNNNVMVNTPNIVVPKLGDVKVEGNQFISTVTGAGFYDYSKMDLRTDNKTILAKFPNLNEVMPKIGLSQDEYRTKVVTRAESGGLTNH</sequence>
<name>A0A1E3KXB8_9BACL</name>
<keyword evidence="2" id="KW-0732">Signal</keyword>
<evidence type="ECO:0000313" key="5">
    <source>
        <dbReference type="Proteomes" id="UP000094578"/>
    </source>
</evidence>
<dbReference type="SUPFAM" id="SSF51126">
    <property type="entry name" value="Pectin lyase-like"/>
    <property type="match status" value="2"/>
</dbReference>
<dbReference type="RefSeq" id="WP_069329884.1">
    <property type="nucleotide sequence ID" value="NZ_MDER01000096.1"/>
</dbReference>
<dbReference type="InterPro" id="IPR011050">
    <property type="entry name" value="Pectin_lyase_fold/virulence"/>
</dbReference>
<evidence type="ECO:0000313" key="4">
    <source>
        <dbReference type="EMBL" id="ODP26126.1"/>
    </source>
</evidence>
<dbReference type="PATRIC" id="fig|1886670.3.peg.4605"/>
<dbReference type="InterPro" id="IPR006626">
    <property type="entry name" value="PbH1"/>
</dbReference>
<evidence type="ECO:0000259" key="3">
    <source>
        <dbReference type="Pfam" id="PF13229"/>
    </source>
</evidence>
<reference evidence="4 5" key="1">
    <citation type="submission" date="2016-08" db="EMBL/GenBank/DDBJ databases">
        <title>Genome sequencing of Paenibacillus sp. TI45-13ar, isolated from Korean traditional nuruk.</title>
        <authorList>
            <person name="Kim S.-J."/>
        </authorList>
    </citation>
    <scope>NUCLEOTIDE SEQUENCE [LARGE SCALE GENOMIC DNA]</scope>
    <source>
        <strain evidence="4 5">TI45-13ar</strain>
    </source>
</reference>
<proteinExistence type="predicted"/>
<keyword evidence="5" id="KW-1185">Reference proteome</keyword>
<dbReference type="Proteomes" id="UP000094578">
    <property type="component" value="Unassembled WGS sequence"/>
</dbReference>
<dbReference type="PANTHER" id="PTHR36453:SF1">
    <property type="entry name" value="RIGHT HANDED BETA HELIX DOMAIN-CONTAINING PROTEIN"/>
    <property type="match status" value="1"/>
</dbReference>
<evidence type="ECO:0000256" key="1">
    <source>
        <dbReference type="SAM" id="MobiDB-lite"/>
    </source>
</evidence>
<dbReference type="Gene3D" id="2.160.20.10">
    <property type="entry name" value="Single-stranded right-handed beta-helix, Pectin lyase-like"/>
    <property type="match status" value="2"/>
</dbReference>
<dbReference type="EMBL" id="MDER01000096">
    <property type="protein sequence ID" value="ODP26126.1"/>
    <property type="molecule type" value="Genomic_DNA"/>
</dbReference>